<dbReference type="Pfam" id="PF02470">
    <property type="entry name" value="MlaD"/>
    <property type="match status" value="1"/>
</dbReference>
<accession>A0ABM8EM29</accession>
<dbReference type="PANTHER" id="PTHR33371:SF4">
    <property type="entry name" value="INTERMEMBRANE PHOSPHOLIPID TRANSPORT SYSTEM BINDING PROTEIN MLAD"/>
    <property type="match status" value="1"/>
</dbReference>
<sequence>MAFSTEKKVGFFFVIGFVLLGIMLELGERWNPFEKNIPYKTYLKSTTGLKIGDPVRLAGVEVGKITGIGIDDSRVRVDFDVKPGTTIKTDSVATIRLTNLLGGQFLGISFGSPTATALPPNSEVRSREIANIDVIVDNVSDLAKDAKSLINDLNTNQHEVLTKISTILDENRAGLHGAILNMNSITAKMDHGDGSLALLLNDKSLYNNTNQLTASLRNISTKLEKGEGTLGKLINDDAFYRDAKGAMASINDGAKDFKEIAGKINRGEGSVGKLVNDDSLYVEMRDASKNLKEVAQKINDGQGTLGKLVNDDKLYRDTTAAMKKVEKAADGLSDSGPISVLGSVIGTLF</sequence>
<protein>
    <submittedName>
        <fullName evidence="2">ABC transporter substrate-binding protein</fullName>
    </submittedName>
</protein>
<proteinExistence type="predicted"/>
<feature type="domain" description="Mce/MlaD" evidence="1">
    <location>
        <begin position="37"/>
        <end position="111"/>
    </location>
</feature>
<evidence type="ECO:0000313" key="3">
    <source>
        <dbReference type="Proteomes" id="UP001317705"/>
    </source>
</evidence>
<dbReference type="InterPro" id="IPR052336">
    <property type="entry name" value="MlaD_Phospholipid_Transporter"/>
</dbReference>
<organism evidence="2 3">
    <name type="scientific">Geotalea uraniireducens</name>
    <dbReference type="NCBI Taxonomy" id="351604"/>
    <lineage>
        <taxon>Bacteria</taxon>
        <taxon>Pseudomonadati</taxon>
        <taxon>Thermodesulfobacteriota</taxon>
        <taxon>Desulfuromonadia</taxon>
        <taxon>Geobacterales</taxon>
        <taxon>Geobacteraceae</taxon>
        <taxon>Geotalea</taxon>
    </lineage>
</organism>
<dbReference type="PANTHER" id="PTHR33371">
    <property type="entry name" value="INTERMEMBRANE PHOSPHOLIPID TRANSPORT SYSTEM BINDING PROTEIN MLAD-RELATED"/>
    <property type="match status" value="1"/>
</dbReference>
<dbReference type="Proteomes" id="UP001317705">
    <property type="component" value="Chromosome"/>
</dbReference>
<dbReference type="InterPro" id="IPR003399">
    <property type="entry name" value="Mce/MlaD"/>
</dbReference>
<gene>
    <name evidence="2" type="ORF">GURASL_24230</name>
</gene>
<evidence type="ECO:0000259" key="1">
    <source>
        <dbReference type="Pfam" id="PF02470"/>
    </source>
</evidence>
<dbReference type="EMBL" id="AP027151">
    <property type="protein sequence ID" value="BDV43500.1"/>
    <property type="molecule type" value="Genomic_DNA"/>
</dbReference>
<reference evidence="2 3" key="1">
    <citation type="submission" date="2022-12" db="EMBL/GenBank/DDBJ databases">
        <title>Polyphasic characterization of Geotalea uranireducens NIT-SL11 newly isolated from a complex of sewage sludge and microbially reduced graphene oxide.</title>
        <authorList>
            <person name="Xie L."/>
            <person name="Yoshida N."/>
            <person name="Meng L."/>
        </authorList>
    </citation>
    <scope>NUCLEOTIDE SEQUENCE [LARGE SCALE GENOMIC DNA]</scope>
    <source>
        <strain evidence="2 3">NIT-SL11</strain>
    </source>
</reference>
<name>A0ABM8EM29_9BACT</name>
<keyword evidence="3" id="KW-1185">Reference proteome</keyword>
<dbReference type="RefSeq" id="WP_281999628.1">
    <property type="nucleotide sequence ID" value="NZ_AP027151.1"/>
</dbReference>
<evidence type="ECO:0000313" key="2">
    <source>
        <dbReference type="EMBL" id="BDV43500.1"/>
    </source>
</evidence>